<accession>A0A2R5F261</accession>
<sequence length="49" mass="5650">MRKLQCLSAYQESNGALNRDRTGDLILTMDALYLLSYESIWLPEQDSNL</sequence>
<comment type="caution">
    <text evidence="1">The sequence shown here is derived from an EMBL/GenBank/DDBJ whole genome shotgun (WGS) entry which is preliminary data.</text>
</comment>
<keyword evidence="2" id="KW-1185">Reference proteome</keyword>
<dbReference type="Proteomes" id="UP000245202">
    <property type="component" value="Unassembled WGS sequence"/>
</dbReference>
<evidence type="ECO:0000313" key="2">
    <source>
        <dbReference type="Proteomes" id="UP000245202"/>
    </source>
</evidence>
<name>A0A2R5F261_9BACL</name>
<proteinExistence type="predicted"/>
<organism evidence="1 2">
    <name type="scientific">Paenibacillus agaridevorans</name>
    <dbReference type="NCBI Taxonomy" id="171404"/>
    <lineage>
        <taxon>Bacteria</taxon>
        <taxon>Bacillati</taxon>
        <taxon>Bacillota</taxon>
        <taxon>Bacilli</taxon>
        <taxon>Bacillales</taxon>
        <taxon>Paenibacillaceae</taxon>
        <taxon>Paenibacillus</taxon>
    </lineage>
</organism>
<evidence type="ECO:0000313" key="1">
    <source>
        <dbReference type="EMBL" id="GBG11638.1"/>
    </source>
</evidence>
<dbReference type="AlphaFoldDB" id="A0A2R5F261"/>
<dbReference type="EMBL" id="BDQX01000424">
    <property type="protein sequence ID" value="GBG11638.1"/>
    <property type="molecule type" value="Genomic_DNA"/>
</dbReference>
<protein>
    <submittedName>
        <fullName evidence="1">Uncharacterized protein</fullName>
    </submittedName>
</protein>
<gene>
    <name evidence="1" type="ORF">PAT3040_06470</name>
</gene>
<reference evidence="1 2" key="1">
    <citation type="submission" date="2017-08" db="EMBL/GenBank/DDBJ databases">
        <title>Substantial Increase in Enzyme Production by Combined Drug-Resistance Mutations in Paenibacillus agaridevorans.</title>
        <authorList>
            <person name="Tanaka Y."/>
            <person name="Funane K."/>
            <person name="Hosaka T."/>
            <person name="Shiwa Y."/>
            <person name="Fujita N."/>
            <person name="Miyazaki T."/>
            <person name="Yoshikawa H."/>
            <person name="Murakami K."/>
            <person name="Kasahara K."/>
            <person name="Inaoka T."/>
            <person name="Hiraga Y."/>
            <person name="Ochi K."/>
        </authorList>
    </citation>
    <scope>NUCLEOTIDE SEQUENCE [LARGE SCALE GENOMIC DNA]</scope>
    <source>
        <strain evidence="1 2">T-3040</strain>
    </source>
</reference>